<dbReference type="SUPFAM" id="SSF56801">
    <property type="entry name" value="Acetyl-CoA synthetase-like"/>
    <property type="match status" value="1"/>
</dbReference>
<dbReference type="Pfam" id="PF13193">
    <property type="entry name" value="AMP-binding_C"/>
    <property type="match status" value="1"/>
</dbReference>
<feature type="transmembrane region" description="Helical" evidence="1">
    <location>
        <begin position="672"/>
        <end position="692"/>
    </location>
</feature>
<dbReference type="NCBIfam" id="TIGR01733">
    <property type="entry name" value="AA-adenyl-dom"/>
    <property type="match status" value="1"/>
</dbReference>
<proteinExistence type="predicted"/>
<dbReference type="Pfam" id="PF00501">
    <property type="entry name" value="AMP-binding"/>
    <property type="match status" value="1"/>
</dbReference>
<feature type="transmembrane region" description="Helical" evidence="1">
    <location>
        <begin position="1123"/>
        <end position="1140"/>
    </location>
</feature>
<name>A0A1H6BLF8_9HYPH</name>
<keyword evidence="1" id="KW-0472">Membrane</keyword>
<dbReference type="GO" id="GO:0043041">
    <property type="term" value="P:amino acid activation for nonribosomal peptide biosynthetic process"/>
    <property type="evidence" value="ECO:0007669"/>
    <property type="project" value="TreeGrafter"/>
</dbReference>
<dbReference type="InterPro" id="IPR011004">
    <property type="entry name" value="Trimer_LpxA-like_sf"/>
</dbReference>
<dbReference type="OrthoDB" id="9803968at2"/>
<reference evidence="3 4" key="1">
    <citation type="submission" date="2016-10" db="EMBL/GenBank/DDBJ databases">
        <authorList>
            <person name="de Groot N.N."/>
        </authorList>
    </citation>
    <scope>NUCLEOTIDE SEQUENCE [LARGE SCALE GENOMIC DNA]</scope>
    <source>
        <strain evidence="3 4">DSM 26656</strain>
    </source>
</reference>
<dbReference type="GO" id="GO:0044550">
    <property type="term" value="P:secondary metabolite biosynthetic process"/>
    <property type="evidence" value="ECO:0007669"/>
    <property type="project" value="TreeGrafter"/>
</dbReference>
<evidence type="ECO:0000256" key="1">
    <source>
        <dbReference type="SAM" id="Phobius"/>
    </source>
</evidence>
<dbReference type="Gene3D" id="1.10.1200.10">
    <property type="entry name" value="ACP-like"/>
    <property type="match status" value="1"/>
</dbReference>
<feature type="transmembrane region" description="Helical" evidence="1">
    <location>
        <begin position="637"/>
        <end position="660"/>
    </location>
</feature>
<dbReference type="InterPro" id="IPR036736">
    <property type="entry name" value="ACP-like_sf"/>
</dbReference>
<dbReference type="Proteomes" id="UP000236743">
    <property type="component" value="Unassembled WGS sequence"/>
</dbReference>
<feature type="transmembrane region" description="Helical" evidence="1">
    <location>
        <begin position="908"/>
        <end position="937"/>
    </location>
</feature>
<dbReference type="InterPro" id="IPR000873">
    <property type="entry name" value="AMP-dep_synth/lig_dom"/>
</dbReference>
<keyword evidence="1" id="KW-0812">Transmembrane</keyword>
<feature type="transmembrane region" description="Helical" evidence="1">
    <location>
        <begin position="1152"/>
        <end position="1178"/>
    </location>
</feature>
<dbReference type="InterPro" id="IPR042099">
    <property type="entry name" value="ANL_N_sf"/>
</dbReference>
<dbReference type="Gene3D" id="3.40.50.12780">
    <property type="entry name" value="N-terminal domain of ligase-like"/>
    <property type="match status" value="1"/>
</dbReference>
<dbReference type="EMBL" id="FNUY01000007">
    <property type="protein sequence ID" value="SEG61530.1"/>
    <property type="molecule type" value="Genomic_DNA"/>
</dbReference>
<protein>
    <recommendedName>
        <fullName evidence="2">Carrier domain-containing protein</fullName>
    </recommendedName>
</protein>
<keyword evidence="1" id="KW-1133">Transmembrane helix</keyword>
<evidence type="ECO:0000313" key="4">
    <source>
        <dbReference type="Proteomes" id="UP000236743"/>
    </source>
</evidence>
<feature type="transmembrane region" description="Helical" evidence="1">
    <location>
        <begin position="870"/>
        <end position="893"/>
    </location>
</feature>
<dbReference type="Pfam" id="PF00550">
    <property type="entry name" value="PP-binding"/>
    <property type="match status" value="1"/>
</dbReference>
<dbReference type="CDD" id="cd05930">
    <property type="entry name" value="A_NRPS"/>
    <property type="match status" value="1"/>
</dbReference>
<dbReference type="GO" id="GO:0005737">
    <property type="term" value="C:cytoplasm"/>
    <property type="evidence" value="ECO:0007669"/>
    <property type="project" value="TreeGrafter"/>
</dbReference>
<gene>
    <name evidence="3" type="ORF">SAMN04488115_107344</name>
</gene>
<dbReference type="InterPro" id="IPR010071">
    <property type="entry name" value="AA_adenyl_dom"/>
</dbReference>
<evidence type="ECO:0000313" key="3">
    <source>
        <dbReference type="EMBL" id="SEG61530.1"/>
    </source>
</evidence>
<dbReference type="InterPro" id="IPR045851">
    <property type="entry name" value="AMP-bd_C_sf"/>
</dbReference>
<sequence>MNDLSNLSVTADAATALPLAMLAGEKRPDLIRDEVLGEIFAATVATRGSHPALVDGTQQLSYDEVWAAAGRQARGLALAGVGPGDMVGLWMPRGIDLLIAQIAITRAGAAWVPFDAEAPVERIATCLDDANAKGLVTSPEWCGRAADTDRTVWTPQGLASNDDGVALPGRAAGLSKDHPAYLIYTSGSTGVPKAIVISHRNICHFLRSGNAFYEFGPDDIVFQGASVAFDLSMEEIWTPYLVGATLYVASPETMGDAEKLPALLTQAGVTVIDTVPTLLGILPSDVPSLRLILLGGEALPPAIVQKWSRPGRRILNTYGPTEATVVATAAEVLPGEIVTIGKPIANYTAYVVNEAMALVAPGEQGELLIGGPGVAKGYHGRPELTAEKFIANPFGGSEDPVLYRSGDAVSLDDAGNIVFHGRIDDQIKIRGFRVELGEIESKLADEPGVNQAAVVLRTDDEIERLVAFVVAEPGIAVDGAALRAALRDKLPPYMVPAHFEAVGSLPRMVSGKVDRKMLKAAPLTAPSAAGEQEPPRNATEAALLDAAKRVLGASSLPLEADFFVDLGGHSLLAARFISIVRETPAYAGITLQDVYGARTLRGMAALLDGRGIAEAEDLSFTPPPFLRRFLCGLAQAAVLPIIIGLSTAQWLGIFVTYMLLSGEELSLPGQVFALLGVYVAITIVTGILAIALKWLVLGRTKPGIYPLWGVYYFRWWFAARVAGLVHIKWLQGTPVMRFYWRMLGAKVGRDVIISDYEAGAIDLIEIGDGSTFGSKTTFANGEAIGDKLIIGRITIGKDVSAGASVVFGHGSAVGDHAEIGDLTAIAPGTRIGEAEIWDGSPGRKIGVVDVASLPPQAEASTRRRALMTAFYILMLVVLPPVSLLPIFPAFWLFDKIDDWIATWSDISYLWYLPILTWPTAIGLIAFTVLLMAALRWAILPRVTSGSYSIHSGFYARKWTVALATEVTLETLSSLFATIYMRFWYRLMGAKIGKGAEISTNLSGRYDLTGIGAGNFIADEVVFGDEDMRRGYMRLDATRTGEQVFVGNDAVVPPGAIIPDRVLIGIKSKPPANALMQPGDTWFGSPPIKLPTRQKVDLGADWTYKPSIGKQLARAGFEALHTSFPAMLFITFGTIAVDLVLQQKINEHDWVGLVLSFMGVAMLIAVTQALICATIKWLMMGVYKPLMKPMWSFWAMRTEAVAVMYWGLGGKVLFDYLRGTPFLPWFLMLFGAKYGKGVWLDSTDITEFDCIEVGDFCTVNAHSALQTHLYEDRVMKVGRVRLGKGVCVGAGATVLYDTHVGDYAQIGLLTVIMKGENLPAHTRWEGAPAVPAKAH</sequence>
<dbReference type="InterPro" id="IPR025110">
    <property type="entry name" value="AMP-bd_C"/>
</dbReference>
<dbReference type="PANTHER" id="PTHR45527">
    <property type="entry name" value="NONRIBOSOMAL PEPTIDE SYNTHETASE"/>
    <property type="match status" value="1"/>
</dbReference>
<dbReference type="InterPro" id="IPR012728">
    <property type="entry name" value="Pls/PosA_C"/>
</dbReference>
<dbReference type="InterPro" id="IPR020845">
    <property type="entry name" value="AMP-binding_CS"/>
</dbReference>
<accession>A0A1H6BLF8</accession>
<dbReference type="SUPFAM" id="SSF47336">
    <property type="entry name" value="ACP-like"/>
    <property type="match status" value="1"/>
</dbReference>
<organism evidence="3 4">
    <name type="scientific">Bosea lathyri</name>
    <dbReference type="NCBI Taxonomy" id="1036778"/>
    <lineage>
        <taxon>Bacteria</taxon>
        <taxon>Pseudomonadati</taxon>
        <taxon>Pseudomonadota</taxon>
        <taxon>Alphaproteobacteria</taxon>
        <taxon>Hyphomicrobiales</taxon>
        <taxon>Boseaceae</taxon>
        <taxon>Bosea</taxon>
    </lineage>
</organism>
<dbReference type="RefSeq" id="WP_103873916.1">
    <property type="nucleotide sequence ID" value="NZ_FNUY01000007.1"/>
</dbReference>
<feature type="transmembrane region" description="Helical" evidence="1">
    <location>
        <begin position="712"/>
        <end position="730"/>
    </location>
</feature>
<dbReference type="InterPro" id="IPR009081">
    <property type="entry name" value="PP-bd_ACP"/>
</dbReference>
<dbReference type="Gene3D" id="2.160.10.10">
    <property type="entry name" value="Hexapeptide repeat proteins"/>
    <property type="match status" value="3"/>
</dbReference>
<dbReference type="PROSITE" id="PS50075">
    <property type="entry name" value="CARRIER"/>
    <property type="match status" value="1"/>
</dbReference>
<dbReference type="Gene3D" id="3.30.300.30">
    <property type="match status" value="1"/>
</dbReference>
<dbReference type="PROSITE" id="PS00455">
    <property type="entry name" value="AMP_BINDING"/>
    <property type="match status" value="1"/>
</dbReference>
<dbReference type="PANTHER" id="PTHR45527:SF1">
    <property type="entry name" value="FATTY ACID SYNTHASE"/>
    <property type="match status" value="1"/>
</dbReference>
<dbReference type="GO" id="GO:0031177">
    <property type="term" value="F:phosphopantetheine binding"/>
    <property type="evidence" value="ECO:0007669"/>
    <property type="project" value="TreeGrafter"/>
</dbReference>
<feature type="domain" description="Carrier" evidence="2">
    <location>
        <begin position="534"/>
        <end position="611"/>
    </location>
</feature>
<evidence type="ECO:0000259" key="2">
    <source>
        <dbReference type="PROSITE" id="PS50075"/>
    </source>
</evidence>
<dbReference type="NCBIfam" id="TIGR02353">
    <property type="entry name" value="NRPS_term_dom"/>
    <property type="match status" value="1"/>
</dbReference>
<dbReference type="SUPFAM" id="SSF51161">
    <property type="entry name" value="Trimeric LpxA-like enzymes"/>
    <property type="match status" value="3"/>
</dbReference>
<keyword evidence="4" id="KW-1185">Reference proteome</keyword>